<dbReference type="NCBIfam" id="TIGR02595">
    <property type="entry name" value="PEP_CTERM"/>
    <property type="match status" value="1"/>
</dbReference>
<keyword evidence="5" id="KW-1185">Reference proteome</keyword>
<dbReference type="Proteomes" id="UP000294914">
    <property type="component" value="Unassembled WGS sequence"/>
</dbReference>
<dbReference type="RefSeq" id="WP_134084285.1">
    <property type="nucleotide sequence ID" value="NZ_SOQX01000005.1"/>
</dbReference>
<reference evidence="4 5" key="1">
    <citation type="submission" date="2019-03" db="EMBL/GenBank/DDBJ databases">
        <title>Genomic Encyclopedia of Type Strains, Phase IV (KMG-IV): sequencing the most valuable type-strain genomes for metagenomic binning, comparative biology and taxonomic classification.</title>
        <authorList>
            <person name="Goeker M."/>
        </authorList>
    </citation>
    <scope>NUCLEOTIDE SEQUENCE [LARGE SCALE GENOMIC DNA]</scope>
    <source>
        <strain evidence="4 5">DSM 16326</strain>
    </source>
</reference>
<dbReference type="EMBL" id="SOQX01000005">
    <property type="protein sequence ID" value="TDY00612.1"/>
    <property type="molecule type" value="Genomic_DNA"/>
</dbReference>
<evidence type="ECO:0000313" key="5">
    <source>
        <dbReference type="Proteomes" id="UP000294914"/>
    </source>
</evidence>
<accession>A0A4R8IIU9</accession>
<organism evidence="4 5">
    <name type="scientific">Thiohalophilus thiocyanatoxydans</name>
    <dbReference type="NCBI Taxonomy" id="381308"/>
    <lineage>
        <taxon>Bacteria</taxon>
        <taxon>Pseudomonadati</taxon>
        <taxon>Pseudomonadota</taxon>
        <taxon>Gammaproteobacteria</taxon>
        <taxon>Thiohalomonadales</taxon>
        <taxon>Thiohalophilaceae</taxon>
        <taxon>Thiohalophilus</taxon>
    </lineage>
</organism>
<evidence type="ECO:0000259" key="3">
    <source>
        <dbReference type="Pfam" id="PF07589"/>
    </source>
</evidence>
<keyword evidence="1" id="KW-0472">Membrane</keyword>
<evidence type="ECO:0000256" key="2">
    <source>
        <dbReference type="SAM" id="SignalP"/>
    </source>
</evidence>
<evidence type="ECO:0000313" key="4">
    <source>
        <dbReference type="EMBL" id="TDY00612.1"/>
    </source>
</evidence>
<name>A0A4R8IIU9_9GAMM</name>
<feature type="domain" description="Ice-binding protein C-terminal" evidence="3">
    <location>
        <begin position="205"/>
        <end position="224"/>
    </location>
</feature>
<feature type="chain" id="PRO_5020413998" evidence="2">
    <location>
        <begin position="28"/>
        <end position="232"/>
    </location>
</feature>
<gene>
    <name evidence="4" type="ORF">EDC23_2116</name>
</gene>
<keyword evidence="2" id="KW-0732">Signal</keyword>
<dbReference type="InterPro" id="IPR013424">
    <property type="entry name" value="Ice-binding_C"/>
</dbReference>
<proteinExistence type="predicted"/>
<feature type="transmembrane region" description="Helical" evidence="1">
    <location>
        <begin position="210"/>
        <end position="227"/>
    </location>
</feature>
<keyword evidence="1" id="KW-0812">Transmembrane</keyword>
<dbReference type="OrthoDB" id="121983at2"/>
<evidence type="ECO:0000256" key="1">
    <source>
        <dbReference type="SAM" id="Phobius"/>
    </source>
</evidence>
<keyword evidence="1" id="KW-1133">Transmembrane helix</keyword>
<feature type="signal peptide" evidence="2">
    <location>
        <begin position="1"/>
        <end position="27"/>
    </location>
</feature>
<dbReference type="AlphaFoldDB" id="A0A4R8IIU9"/>
<protein>
    <submittedName>
        <fullName evidence="4">Putative secreted protein</fullName>
    </submittedName>
</protein>
<dbReference type="Pfam" id="PF07589">
    <property type="entry name" value="PEP-CTERM"/>
    <property type="match status" value="1"/>
</dbReference>
<comment type="caution">
    <text evidence="4">The sequence shown here is derived from an EMBL/GenBank/DDBJ whole genome shotgun (WGS) entry which is preliminary data.</text>
</comment>
<sequence length="232" mass="23673">MSLHSITRNISVALILACALFPGVSFAAIIGGVEFPQGEISFADGVVSYDPAYSGGAIPSPSNSEPSNALGLPEVPGNTSIGACSGDPSDCPFVSLGSGGQLVLEFVDNVLTGSDSSDLDLWIFEVGPDVEDTYVDISSNGVDWFSVGKVFGTTSGIDIDSFGFTSADTFSYLRLMDDPLEGGTGGASVGADIDAVGAITTRAVSVPEPASIFLILLGLIGFGVVSGRQRSM</sequence>